<comment type="caution">
    <text evidence="1">The sequence shown here is derived from an EMBL/GenBank/DDBJ whole genome shotgun (WGS) entry which is preliminary data.</text>
</comment>
<protein>
    <submittedName>
        <fullName evidence="1">Uncharacterized protein</fullName>
    </submittedName>
</protein>
<dbReference type="Proteomes" id="UP000218113">
    <property type="component" value="Unassembled WGS sequence"/>
</dbReference>
<sequence length="597" mass="68524">MNLLGFRHRVVQSEAFSSIVNKQWYQTRLGKFLEKSLILFASPDAEYTWRTLYIVEVINWHRKQYSNSEPVALYLSTRFWVDTLKEYAQEKGINLFVSPSYSKQNLVKNLITSRPNLFRVAKKVRQGLQQKSKAVLANETGEDVKIVISINRVPETEDQALYSDLFFWQQSKIPKKNLLLSINSPCLNVPQEKWSAVQDHGFQLISHGFHLTKNSGIPIFEGYNKKCDSILPAKKHPKYKIEQQFINREQSRFLFEVSYWQEFFEKYNAKAYLTENKFDSLHYATAEAMHRVGGIMAIWQRALEDRSGPSLACCADIIFGFSPEHAELEKAHGSTASYHIAVGYPGDHRFPLLRPEAKKLRNMLKAKGAKKILAYFDENSIDDGRWFEGHEHMAESYDFIIRKVLENPELGLIIKSKKPENLRKRLGKVAESLQELEETGRCYVFEENFRCSAIPPAIAALASDIAIHGYLHAGTAAIEAALAGTRTLVLDLEGWAVSSMYQQIKQGDVVFQDWEGLWSSLESYWSAPDQFPNFGKMEAFLNQIDPFRDGKAASRIGEFMHCLIEGFENNKDKNTVVREAIQKYADRWGQDKISILD</sequence>
<proteinExistence type="predicted"/>
<dbReference type="AlphaFoldDB" id="A0A2A4T257"/>
<gene>
    <name evidence="1" type="ORF">COB67_08940</name>
</gene>
<reference evidence="2" key="1">
    <citation type="submission" date="2017-08" db="EMBL/GenBank/DDBJ databases">
        <title>A dynamic microbial community with high functional redundancy inhabits the cold, oxic subseafloor aquifer.</title>
        <authorList>
            <person name="Tully B.J."/>
            <person name="Wheat C.G."/>
            <person name="Glazer B.T."/>
            <person name="Huber J.A."/>
        </authorList>
    </citation>
    <scope>NUCLEOTIDE SEQUENCE [LARGE SCALE GENOMIC DNA]</scope>
</reference>
<dbReference type="EMBL" id="NVSR01000067">
    <property type="protein sequence ID" value="PCI27235.1"/>
    <property type="molecule type" value="Genomic_DNA"/>
</dbReference>
<name>A0A2A4T257_9DELT</name>
<organism evidence="1 2">
    <name type="scientific">SAR324 cluster bacterium</name>
    <dbReference type="NCBI Taxonomy" id="2024889"/>
    <lineage>
        <taxon>Bacteria</taxon>
        <taxon>Deltaproteobacteria</taxon>
        <taxon>SAR324 cluster</taxon>
    </lineage>
</organism>
<evidence type="ECO:0000313" key="1">
    <source>
        <dbReference type="EMBL" id="PCI27235.1"/>
    </source>
</evidence>
<evidence type="ECO:0000313" key="2">
    <source>
        <dbReference type="Proteomes" id="UP000218113"/>
    </source>
</evidence>
<accession>A0A2A4T257</accession>